<sequence>MLQLGVVAATFGLIFVGELPDKTAIASLVLGTRFPWRWAFAGVAAAFLVHVIIAVVAGSLLTLLPHRAVEAVVAVLFLVGAVMVWREGNEDEEEIEAEEEAEIAGVPETAGFWKVASLGFGVIIVAEWGDLTQILTANLAAKYHDALSVAVGATLALWAVALLAMLGGKTLLRFLPMRWITRIAAVVMVALSVYSVLTAVGVIG</sequence>
<keyword evidence="5 6" id="KW-0472">Membrane</keyword>
<feature type="transmembrane region" description="Helical" evidence="6">
    <location>
        <begin position="146"/>
        <end position="167"/>
    </location>
</feature>
<comment type="caution">
    <text evidence="7">The sequence shown here is derived from an EMBL/GenBank/DDBJ whole genome shotgun (WGS) entry which is preliminary data.</text>
</comment>
<feature type="transmembrane region" description="Helical" evidence="6">
    <location>
        <begin position="68"/>
        <end position="85"/>
    </location>
</feature>
<keyword evidence="4 6" id="KW-1133">Transmembrane helix</keyword>
<evidence type="ECO:0000313" key="8">
    <source>
        <dbReference type="Proteomes" id="UP001500571"/>
    </source>
</evidence>
<keyword evidence="3 6" id="KW-0812">Transmembrane</keyword>
<protein>
    <recommendedName>
        <fullName evidence="6">GDT1 family protein</fullName>
    </recommendedName>
</protein>
<evidence type="ECO:0000256" key="4">
    <source>
        <dbReference type="ARBA" id="ARBA00022989"/>
    </source>
</evidence>
<dbReference type="EMBL" id="BAAAPB010000005">
    <property type="protein sequence ID" value="GAA1974880.1"/>
    <property type="molecule type" value="Genomic_DNA"/>
</dbReference>
<keyword evidence="8" id="KW-1185">Reference proteome</keyword>
<evidence type="ECO:0000256" key="2">
    <source>
        <dbReference type="ARBA" id="ARBA00009190"/>
    </source>
</evidence>
<feature type="transmembrane region" description="Helical" evidence="6">
    <location>
        <begin position="179"/>
        <end position="203"/>
    </location>
</feature>
<feature type="transmembrane region" description="Helical" evidence="6">
    <location>
        <begin position="36"/>
        <end position="61"/>
    </location>
</feature>
<reference evidence="7 8" key="1">
    <citation type="journal article" date="2019" name="Int. J. Syst. Evol. Microbiol.">
        <title>The Global Catalogue of Microorganisms (GCM) 10K type strain sequencing project: providing services to taxonomists for standard genome sequencing and annotation.</title>
        <authorList>
            <consortium name="The Broad Institute Genomics Platform"/>
            <consortium name="The Broad Institute Genome Sequencing Center for Infectious Disease"/>
            <person name="Wu L."/>
            <person name="Ma J."/>
        </authorList>
    </citation>
    <scope>NUCLEOTIDE SEQUENCE [LARGE SCALE GENOMIC DNA]</scope>
    <source>
        <strain evidence="7 8">JCM 15309</strain>
    </source>
</reference>
<proteinExistence type="inferred from homology"/>
<comment type="similarity">
    <text evidence="2 6">Belongs to the GDT1 family.</text>
</comment>
<comment type="caution">
    <text evidence="6">Lacks conserved residue(s) required for the propagation of feature annotation.</text>
</comment>
<dbReference type="RefSeq" id="WP_344047990.1">
    <property type="nucleotide sequence ID" value="NZ_BAAAPB010000005.1"/>
</dbReference>
<dbReference type="Pfam" id="PF01169">
    <property type="entry name" value="GDT1"/>
    <property type="match status" value="2"/>
</dbReference>
<evidence type="ECO:0000256" key="3">
    <source>
        <dbReference type="ARBA" id="ARBA00022692"/>
    </source>
</evidence>
<evidence type="ECO:0000313" key="7">
    <source>
        <dbReference type="EMBL" id="GAA1974880.1"/>
    </source>
</evidence>
<comment type="subcellular location">
    <subcellularLocation>
        <location evidence="1 6">Membrane</location>
        <topology evidence="1 6">Multi-pass membrane protein</topology>
    </subcellularLocation>
</comment>
<organism evidence="7 8">
    <name type="scientific">Nocardioides panacihumi</name>
    <dbReference type="NCBI Taxonomy" id="400774"/>
    <lineage>
        <taxon>Bacteria</taxon>
        <taxon>Bacillati</taxon>
        <taxon>Actinomycetota</taxon>
        <taxon>Actinomycetes</taxon>
        <taxon>Propionibacteriales</taxon>
        <taxon>Nocardioidaceae</taxon>
        <taxon>Nocardioides</taxon>
    </lineage>
</organism>
<gene>
    <name evidence="7" type="ORF">GCM10009798_40150</name>
</gene>
<dbReference type="PANTHER" id="PTHR12608">
    <property type="entry name" value="TRANSMEMBRANE PROTEIN HTP-1 RELATED"/>
    <property type="match status" value="1"/>
</dbReference>
<accession>A0ABN2RU02</accession>
<dbReference type="InterPro" id="IPR001727">
    <property type="entry name" value="GDT1-like"/>
</dbReference>
<evidence type="ECO:0000256" key="1">
    <source>
        <dbReference type="ARBA" id="ARBA00004141"/>
    </source>
</evidence>
<dbReference type="Proteomes" id="UP001500571">
    <property type="component" value="Unassembled WGS sequence"/>
</dbReference>
<dbReference type="PANTHER" id="PTHR12608:SF1">
    <property type="entry name" value="TRANSMEMBRANE PROTEIN 165"/>
    <property type="match status" value="1"/>
</dbReference>
<evidence type="ECO:0000256" key="5">
    <source>
        <dbReference type="ARBA" id="ARBA00023136"/>
    </source>
</evidence>
<name>A0ABN2RU02_9ACTN</name>
<evidence type="ECO:0000256" key="6">
    <source>
        <dbReference type="RuleBase" id="RU365102"/>
    </source>
</evidence>